<evidence type="ECO:0000256" key="9">
    <source>
        <dbReference type="ARBA" id="ARBA00022989"/>
    </source>
</evidence>
<dbReference type="PRINTS" id="PR00950">
    <property type="entry name" value="TYPE3IMSPROT"/>
</dbReference>
<accession>A0ABU9BRH9</accession>
<dbReference type="Gene3D" id="3.40.1690.10">
    <property type="entry name" value="secretion proteins EscU"/>
    <property type="match status" value="1"/>
</dbReference>
<keyword evidence="8 13" id="KW-0653">Protein transport</keyword>
<dbReference type="PANTHER" id="PTHR30531">
    <property type="entry name" value="FLAGELLAR BIOSYNTHETIC PROTEIN FLHB"/>
    <property type="match status" value="1"/>
</dbReference>
<evidence type="ECO:0000256" key="7">
    <source>
        <dbReference type="ARBA" id="ARBA00022795"/>
    </source>
</evidence>
<dbReference type="Gene3D" id="6.10.250.2080">
    <property type="match status" value="1"/>
</dbReference>
<dbReference type="PANTHER" id="PTHR30531:SF12">
    <property type="entry name" value="FLAGELLAR BIOSYNTHETIC PROTEIN FLHB"/>
    <property type="match status" value="1"/>
</dbReference>
<keyword evidence="15" id="KW-0969">Cilium</keyword>
<evidence type="ECO:0000256" key="12">
    <source>
        <dbReference type="ARBA" id="ARBA00025078"/>
    </source>
</evidence>
<feature type="region of interest" description="Disordered" evidence="14">
    <location>
        <begin position="361"/>
        <end position="383"/>
    </location>
</feature>
<proteinExistence type="inferred from homology"/>
<name>A0ABU9BRH9_9BURK</name>
<keyword evidence="11 13" id="KW-1006">Bacterial flagellum protein export</keyword>
<sequence>MADSAQDRTLPASERKKGKAREEGQIPRSRDLSHFAALAMGGALMMTSARPLSGWMQELLTAGLRFNHETIADPASMGEYFWSLGLKGMLVIVPMGMLMAAVAILAAVLGGGWNVSFKAMHPSLSRFNPIAGIGRLFSKQHLLDLLKTIVLATVVGVVGGVYLKSQWQGLTQLLAMPLPEGIATLSQTIAGGFGLMLLVVGGWALIDVPLQRHLWLERLKMTHEEVKQEHKDAEGNVEVKGKIKARMREMARKRMLAAVPQADLVVMNPTHYAVALKYDDTKMGAPRVIAKGTDLLALKIRDIARDSKVPVLQAPPLARALYAHCELDQEVPASLFAAVAQVLAWVYALRRTPNAAIAQPDVSVPDELDPHSPSFHGKNRPAH</sequence>
<feature type="transmembrane region" description="Helical" evidence="13">
    <location>
        <begin position="89"/>
        <end position="113"/>
    </location>
</feature>
<gene>
    <name evidence="13 15" type="primary">flhB</name>
    <name evidence="15" type="ORF">AACH06_17285</name>
</gene>
<protein>
    <recommendedName>
        <fullName evidence="3 13">Flagellar biosynthetic protein FlhB</fullName>
    </recommendedName>
</protein>
<evidence type="ECO:0000256" key="10">
    <source>
        <dbReference type="ARBA" id="ARBA00023136"/>
    </source>
</evidence>
<evidence type="ECO:0000256" key="6">
    <source>
        <dbReference type="ARBA" id="ARBA00022692"/>
    </source>
</evidence>
<keyword evidence="4 13" id="KW-0813">Transport</keyword>
<keyword evidence="10 13" id="KW-0472">Membrane</keyword>
<keyword evidence="9 13" id="KW-1133">Transmembrane helix</keyword>
<keyword evidence="6 13" id="KW-0812">Transmembrane</keyword>
<comment type="caution">
    <text evidence="15">The sequence shown here is derived from an EMBL/GenBank/DDBJ whole genome shotgun (WGS) entry which is preliminary data.</text>
</comment>
<evidence type="ECO:0000256" key="4">
    <source>
        <dbReference type="ARBA" id="ARBA00022448"/>
    </source>
</evidence>
<dbReference type="NCBIfam" id="TIGR00328">
    <property type="entry name" value="flhB"/>
    <property type="match status" value="1"/>
</dbReference>
<evidence type="ECO:0000313" key="16">
    <source>
        <dbReference type="Proteomes" id="UP001371218"/>
    </source>
</evidence>
<keyword evidence="15" id="KW-0966">Cell projection</keyword>
<keyword evidence="16" id="KW-1185">Reference proteome</keyword>
<evidence type="ECO:0000313" key="15">
    <source>
        <dbReference type="EMBL" id="MEK8032577.1"/>
    </source>
</evidence>
<feature type="region of interest" description="Disordered" evidence="14">
    <location>
        <begin position="1"/>
        <end position="26"/>
    </location>
</feature>
<evidence type="ECO:0000256" key="13">
    <source>
        <dbReference type="RuleBase" id="RU364091"/>
    </source>
</evidence>
<keyword evidence="5 13" id="KW-1003">Cell membrane</keyword>
<keyword evidence="15" id="KW-0282">Flagellum</keyword>
<evidence type="ECO:0000256" key="11">
    <source>
        <dbReference type="ARBA" id="ARBA00023225"/>
    </source>
</evidence>
<evidence type="ECO:0000256" key="8">
    <source>
        <dbReference type="ARBA" id="ARBA00022927"/>
    </source>
</evidence>
<dbReference type="RefSeq" id="WP_341427000.1">
    <property type="nucleotide sequence ID" value="NZ_JBBUTG010000011.1"/>
</dbReference>
<keyword evidence="7 13" id="KW-1005">Bacterial flagellum biogenesis</keyword>
<evidence type="ECO:0000256" key="14">
    <source>
        <dbReference type="SAM" id="MobiDB-lite"/>
    </source>
</evidence>
<dbReference type="InterPro" id="IPR006136">
    <property type="entry name" value="FlhB"/>
</dbReference>
<reference evidence="15 16" key="1">
    <citation type="submission" date="2024-04" db="EMBL/GenBank/DDBJ databases">
        <title>Novel species of the genus Ideonella isolated from streams.</title>
        <authorList>
            <person name="Lu H."/>
        </authorList>
    </citation>
    <scope>NUCLEOTIDE SEQUENCE [LARGE SCALE GENOMIC DNA]</scope>
    <source>
        <strain evidence="15 16">DXS29W</strain>
    </source>
</reference>
<evidence type="ECO:0000256" key="5">
    <source>
        <dbReference type="ARBA" id="ARBA00022475"/>
    </source>
</evidence>
<comment type="similarity">
    <text evidence="2 13">Belongs to the type III secretion exporter family.</text>
</comment>
<comment type="subcellular location">
    <subcellularLocation>
        <location evidence="1">Cell membrane</location>
        <topology evidence="1">Multi-pass membrane protein</topology>
    </subcellularLocation>
</comment>
<dbReference type="EMBL" id="JBBUTG010000011">
    <property type="protein sequence ID" value="MEK8032577.1"/>
    <property type="molecule type" value="Genomic_DNA"/>
</dbReference>
<comment type="function">
    <text evidence="12 13">Required for formation of the rod structure in the basal body of the flagellar apparatus. Together with FliI and FliH, may constitute the export apparatus of flagellin.</text>
</comment>
<evidence type="ECO:0000256" key="2">
    <source>
        <dbReference type="ARBA" id="ARBA00010690"/>
    </source>
</evidence>
<organism evidence="15 16">
    <name type="scientific">Ideonella lacteola</name>
    <dbReference type="NCBI Taxonomy" id="2984193"/>
    <lineage>
        <taxon>Bacteria</taxon>
        <taxon>Pseudomonadati</taxon>
        <taxon>Pseudomonadota</taxon>
        <taxon>Betaproteobacteria</taxon>
        <taxon>Burkholderiales</taxon>
        <taxon>Sphaerotilaceae</taxon>
        <taxon>Ideonella</taxon>
    </lineage>
</organism>
<dbReference type="Pfam" id="PF01312">
    <property type="entry name" value="Bac_export_2"/>
    <property type="match status" value="1"/>
</dbReference>
<dbReference type="InterPro" id="IPR029025">
    <property type="entry name" value="T3SS_substrate_exporter_C"/>
</dbReference>
<dbReference type="Proteomes" id="UP001371218">
    <property type="component" value="Unassembled WGS sequence"/>
</dbReference>
<feature type="transmembrane region" description="Helical" evidence="13">
    <location>
        <begin position="183"/>
        <end position="206"/>
    </location>
</feature>
<evidence type="ECO:0000256" key="3">
    <source>
        <dbReference type="ARBA" id="ARBA00021622"/>
    </source>
</evidence>
<evidence type="ECO:0000256" key="1">
    <source>
        <dbReference type="ARBA" id="ARBA00004651"/>
    </source>
</evidence>
<dbReference type="SUPFAM" id="SSF160544">
    <property type="entry name" value="EscU C-terminal domain-like"/>
    <property type="match status" value="1"/>
</dbReference>
<dbReference type="InterPro" id="IPR006135">
    <property type="entry name" value="T3SS_substrate_exporter"/>
</dbReference>
<feature type="transmembrane region" description="Helical" evidence="13">
    <location>
        <begin position="145"/>
        <end position="163"/>
    </location>
</feature>
<comment type="caution">
    <text evidence="13">Lacks conserved residue(s) required for the propagation of feature annotation.</text>
</comment>